<name>A0A3E0GSP3_9PSEU</name>
<dbReference type="AlphaFoldDB" id="A0A3E0GSP3"/>
<organism evidence="1 2">
    <name type="scientific">Kutzneria buriramensis</name>
    <dbReference type="NCBI Taxonomy" id="1045776"/>
    <lineage>
        <taxon>Bacteria</taxon>
        <taxon>Bacillati</taxon>
        <taxon>Actinomycetota</taxon>
        <taxon>Actinomycetes</taxon>
        <taxon>Pseudonocardiales</taxon>
        <taxon>Pseudonocardiaceae</taxon>
        <taxon>Kutzneria</taxon>
    </lineage>
</organism>
<sequence length="135" mass="15552">MVDRLGYPVLGMSASSAWDLFVGFAEVPFAVPAIADADGLLYQFGVYEFTGTPMFHLDLVRQFAVADADEYVQVHLELVFELDDHLVAVAAHNEWWWPEDSVVLRDWSRSVRRRPEWLELNGRVPTDVRIYQHET</sequence>
<proteinExistence type="predicted"/>
<dbReference type="Proteomes" id="UP000256269">
    <property type="component" value="Unassembled WGS sequence"/>
</dbReference>
<comment type="caution">
    <text evidence="1">The sequence shown here is derived from an EMBL/GenBank/DDBJ whole genome shotgun (WGS) entry which is preliminary data.</text>
</comment>
<evidence type="ECO:0000313" key="2">
    <source>
        <dbReference type="Proteomes" id="UP000256269"/>
    </source>
</evidence>
<reference evidence="1 2" key="1">
    <citation type="submission" date="2018-08" db="EMBL/GenBank/DDBJ databases">
        <title>Genomic Encyclopedia of Archaeal and Bacterial Type Strains, Phase II (KMG-II): from individual species to whole genera.</title>
        <authorList>
            <person name="Goeker M."/>
        </authorList>
    </citation>
    <scope>NUCLEOTIDE SEQUENCE [LARGE SCALE GENOMIC DNA]</scope>
    <source>
        <strain evidence="1 2">DSM 45791</strain>
    </source>
</reference>
<protein>
    <submittedName>
        <fullName evidence="1">Uncharacterized protein</fullName>
    </submittedName>
</protein>
<keyword evidence="2" id="KW-1185">Reference proteome</keyword>
<dbReference type="EMBL" id="QUNO01000035">
    <property type="protein sequence ID" value="REH25965.1"/>
    <property type="molecule type" value="Genomic_DNA"/>
</dbReference>
<accession>A0A3E0GSP3</accession>
<evidence type="ECO:0000313" key="1">
    <source>
        <dbReference type="EMBL" id="REH25965.1"/>
    </source>
</evidence>
<gene>
    <name evidence="1" type="ORF">BCF44_1354</name>
</gene>